<dbReference type="OrthoDB" id="610577at2759"/>
<accession>A0A2Z7CPJ1</accession>
<sequence>MSCVHVCGEEERELGRREAAGSCQYCGGGKVEAVDVKIKCRICFLPLGFVVKRRYICTDCGKHLTLCS</sequence>
<organism evidence="1 2">
    <name type="scientific">Dorcoceras hygrometricum</name>
    <dbReference type="NCBI Taxonomy" id="472368"/>
    <lineage>
        <taxon>Eukaryota</taxon>
        <taxon>Viridiplantae</taxon>
        <taxon>Streptophyta</taxon>
        <taxon>Embryophyta</taxon>
        <taxon>Tracheophyta</taxon>
        <taxon>Spermatophyta</taxon>
        <taxon>Magnoliopsida</taxon>
        <taxon>eudicotyledons</taxon>
        <taxon>Gunneridae</taxon>
        <taxon>Pentapetalae</taxon>
        <taxon>asterids</taxon>
        <taxon>lamiids</taxon>
        <taxon>Lamiales</taxon>
        <taxon>Gesneriaceae</taxon>
        <taxon>Didymocarpoideae</taxon>
        <taxon>Trichosporeae</taxon>
        <taxon>Loxocarpinae</taxon>
        <taxon>Dorcoceras</taxon>
    </lineage>
</organism>
<gene>
    <name evidence="1" type="ORF">F511_09597</name>
</gene>
<evidence type="ECO:0000313" key="2">
    <source>
        <dbReference type="Proteomes" id="UP000250235"/>
    </source>
</evidence>
<proteinExistence type="predicted"/>
<dbReference type="AlphaFoldDB" id="A0A2Z7CPJ1"/>
<reference evidence="1 2" key="1">
    <citation type="journal article" date="2015" name="Proc. Natl. Acad. Sci. U.S.A.">
        <title>The resurrection genome of Boea hygrometrica: A blueprint for survival of dehydration.</title>
        <authorList>
            <person name="Xiao L."/>
            <person name="Yang G."/>
            <person name="Zhang L."/>
            <person name="Yang X."/>
            <person name="Zhao S."/>
            <person name="Ji Z."/>
            <person name="Zhou Q."/>
            <person name="Hu M."/>
            <person name="Wang Y."/>
            <person name="Chen M."/>
            <person name="Xu Y."/>
            <person name="Jin H."/>
            <person name="Xiao X."/>
            <person name="Hu G."/>
            <person name="Bao F."/>
            <person name="Hu Y."/>
            <person name="Wan P."/>
            <person name="Li L."/>
            <person name="Deng X."/>
            <person name="Kuang T."/>
            <person name="Xiang C."/>
            <person name="Zhu J.K."/>
            <person name="Oliver M.J."/>
            <person name="He Y."/>
        </authorList>
    </citation>
    <scope>NUCLEOTIDE SEQUENCE [LARGE SCALE GENOMIC DNA]</scope>
    <source>
        <strain evidence="2">cv. XS01</strain>
    </source>
</reference>
<keyword evidence="2" id="KW-1185">Reference proteome</keyword>
<protein>
    <submittedName>
        <fullName evidence="1">Uncharacterized protein</fullName>
    </submittedName>
</protein>
<dbReference type="PANTHER" id="PTHR33320">
    <property type="entry name" value="METHIONYL-TRNA SYNTHETASE"/>
    <property type="match status" value="1"/>
</dbReference>
<dbReference type="PANTHER" id="PTHR33320:SF30">
    <property type="entry name" value="OS04G0606200 PROTEIN"/>
    <property type="match status" value="1"/>
</dbReference>
<dbReference type="Proteomes" id="UP000250235">
    <property type="component" value="Unassembled WGS sequence"/>
</dbReference>
<evidence type="ECO:0000313" key="1">
    <source>
        <dbReference type="EMBL" id="KZV49001.1"/>
    </source>
</evidence>
<name>A0A2Z7CPJ1_9LAMI</name>
<dbReference type="EMBL" id="KQ993790">
    <property type="protein sequence ID" value="KZV49001.1"/>
    <property type="molecule type" value="Genomic_DNA"/>
</dbReference>